<evidence type="ECO:0000256" key="1">
    <source>
        <dbReference type="ARBA" id="ARBA00005695"/>
    </source>
</evidence>
<dbReference type="Pfam" id="PF00496">
    <property type="entry name" value="SBP_bac_5"/>
    <property type="match status" value="1"/>
</dbReference>
<feature type="chain" id="PRO_5012636761" evidence="4">
    <location>
        <begin position="24"/>
        <end position="524"/>
    </location>
</feature>
<dbReference type="Proteomes" id="UP000186609">
    <property type="component" value="Chromosome"/>
</dbReference>
<dbReference type="AlphaFoldDB" id="A0A1P8JYN8"/>
<evidence type="ECO:0000313" key="7">
    <source>
        <dbReference type="Proteomes" id="UP000186609"/>
    </source>
</evidence>
<protein>
    <submittedName>
        <fullName evidence="6">ABC transporter substrate-binding protein</fullName>
    </submittedName>
</protein>
<reference evidence="6 7" key="1">
    <citation type="submission" date="2017-01" db="EMBL/GenBank/DDBJ databases">
        <authorList>
            <person name="Mah S.A."/>
            <person name="Swanson W.J."/>
            <person name="Moy G.W."/>
            <person name="Vacquier V.D."/>
        </authorList>
    </citation>
    <scope>NUCLEOTIDE SEQUENCE [LARGE SCALE GENOMIC DNA]</scope>
    <source>
        <strain evidence="6 7">DCY110</strain>
    </source>
</reference>
<keyword evidence="7" id="KW-1185">Reference proteome</keyword>
<dbReference type="KEGG" id="rhy:RD110_17970"/>
<dbReference type="Gene3D" id="3.40.190.10">
    <property type="entry name" value="Periplasmic binding protein-like II"/>
    <property type="match status" value="1"/>
</dbReference>
<keyword evidence="3 4" id="KW-0732">Signal</keyword>
<organism evidence="6 7">
    <name type="scientific">Rhodoferax koreensis</name>
    <dbReference type="NCBI Taxonomy" id="1842727"/>
    <lineage>
        <taxon>Bacteria</taxon>
        <taxon>Pseudomonadati</taxon>
        <taxon>Pseudomonadota</taxon>
        <taxon>Betaproteobacteria</taxon>
        <taxon>Burkholderiales</taxon>
        <taxon>Comamonadaceae</taxon>
        <taxon>Rhodoferax</taxon>
    </lineage>
</organism>
<sequence>MKKHLMTLGLAVAMGLGAGGLQAKTFTWTASADALSMDPYSTNNSFTTSFMNNIYEGLVRFNEKVEIEPALAESWSSVSPTVWRFKLRHGVKFHGGEPFTADDVVFSWQRVMTPGSISKLNLADVKDVRKVDAFTVDVETKAPFPLLLNQLLNLTIMSKTWSEANNAKEASDLQQKKENFANRNTNGTGPFMLKSREVDVKTVLVANPTWWDKPKHNLTDVVFTPIQSDATRTSSLLSGALDATVNVPLQDVQRINSSGAFTVVQGPELRTIFLGMDQFRDELLYADVKGKNPFKDVRVRKALYQAIDVEAIKRSVMRGVSWPAGMVLSPQLNGAPKALNTRLPFNVEASKKLLAEAGYPEGFTVGMQCPNNRYVYDEQICLAIISMLGRVGIKITPQIEPVAKWNVRLNTMDVSLYMVGHAGLPMADSYALLYDVAATRTATAGGLNAGRYSNPAFDAVLPKIASELDTTKRNALLADAVTILRDDVAYIPLHQQPITWAARKGVELKQAPDNQLRLWLITAP</sequence>
<dbReference type="RefSeq" id="WP_076200804.1">
    <property type="nucleotide sequence ID" value="NZ_CP019236.1"/>
</dbReference>
<evidence type="ECO:0000259" key="5">
    <source>
        <dbReference type="Pfam" id="PF00496"/>
    </source>
</evidence>
<evidence type="ECO:0000313" key="6">
    <source>
        <dbReference type="EMBL" id="APW38863.1"/>
    </source>
</evidence>
<dbReference type="Gene3D" id="3.90.76.10">
    <property type="entry name" value="Dipeptide-binding Protein, Domain 1"/>
    <property type="match status" value="1"/>
</dbReference>
<keyword evidence="2" id="KW-0813">Transport</keyword>
<accession>A0A1P8JYN8</accession>
<dbReference type="PANTHER" id="PTHR30290:SF9">
    <property type="entry name" value="OLIGOPEPTIDE-BINDING PROTEIN APPA"/>
    <property type="match status" value="1"/>
</dbReference>
<dbReference type="GO" id="GO:0015833">
    <property type="term" value="P:peptide transport"/>
    <property type="evidence" value="ECO:0007669"/>
    <property type="project" value="TreeGrafter"/>
</dbReference>
<dbReference type="InterPro" id="IPR030678">
    <property type="entry name" value="Peptide/Ni-bd"/>
</dbReference>
<feature type="domain" description="Solute-binding protein family 5" evidence="5">
    <location>
        <begin position="66"/>
        <end position="431"/>
    </location>
</feature>
<evidence type="ECO:0000256" key="4">
    <source>
        <dbReference type="SAM" id="SignalP"/>
    </source>
</evidence>
<dbReference type="EMBL" id="CP019236">
    <property type="protein sequence ID" value="APW38863.1"/>
    <property type="molecule type" value="Genomic_DNA"/>
</dbReference>
<name>A0A1P8JYN8_9BURK</name>
<dbReference type="Gene3D" id="3.10.105.10">
    <property type="entry name" value="Dipeptide-binding Protein, Domain 3"/>
    <property type="match status" value="1"/>
</dbReference>
<dbReference type="GO" id="GO:1904680">
    <property type="term" value="F:peptide transmembrane transporter activity"/>
    <property type="evidence" value="ECO:0007669"/>
    <property type="project" value="TreeGrafter"/>
</dbReference>
<feature type="signal peptide" evidence="4">
    <location>
        <begin position="1"/>
        <end position="23"/>
    </location>
</feature>
<dbReference type="PIRSF" id="PIRSF002741">
    <property type="entry name" value="MppA"/>
    <property type="match status" value="1"/>
</dbReference>
<dbReference type="PANTHER" id="PTHR30290">
    <property type="entry name" value="PERIPLASMIC BINDING COMPONENT OF ABC TRANSPORTER"/>
    <property type="match status" value="1"/>
</dbReference>
<gene>
    <name evidence="6" type="ORF">RD110_17970</name>
</gene>
<dbReference type="GO" id="GO:0030288">
    <property type="term" value="C:outer membrane-bounded periplasmic space"/>
    <property type="evidence" value="ECO:0007669"/>
    <property type="project" value="UniProtKB-ARBA"/>
</dbReference>
<evidence type="ECO:0000256" key="3">
    <source>
        <dbReference type="ARBA" id="ARBA00022729"/>
    </source>
</evidence>
<comment type="similarity">
    <text evidence="1">Belongs to the bacterial solute-binding protein 5 family.</text>
</comment>
<dbReference type="SUPFAM" id="SSF53850">
    <property type="entry name" value="Periplasmic binding protein-like II"/>
    <property type="match status" value="1"/>
</dbReference>
<dbReference type="STRING" id="1842727.RD110_17970"/>
<dbReference type="CDD" id="cd08498">
    <property type="entry name" value="PBP2_NikA_DppA_OppA_like_2"/>
    <property type="match status" value="1"/>
</dbReference>
<dbReference type="InterPro" id="IPR039424">
    <property type="entry name" value="SBP_5"/>
</dbReference>
<dbReference type="InterPro" id="IPR000914">
    <property type="entry name" value="SBP_5_dom"/>
</dbReference>
<evidence type="ECO:0000256" key="2">
    <source>
        <dbReference type="ARBA" id="ARBA00022448"/>
    </source>
</evidence>
<dbReference type="OrthoDB" id="9801799at2"/>
<dbReference type="GO" id="GO:0043190">
    <property type="term" value="C:ATP-binding cassette (ABC) transporter complex"/>
    <property type="evidence" value="ECO:0007669"/>
    <property type="project" value="InterPro"/>
</dbReference>
<proteinExistence type="inferred from homology"/>